<dbReference type="KEGG" id="dci:103515617"/>
<keyword evidence="3 6" id="KW-0863">Zinc-finger</keyword>
<dbReference type="GO" id="GO:0016567">
    <property type="term" value="P:protein ubiquitination"/>
    <property type="evidence" value="ECO:0007669"/>
    <property type="project" value="UniProtKB-UniRule"/>
</dbReference>
<feature type="region of interest" description="Disordered" evidence="8">
    <location>
        <begin position="674"/>
        <end position="725"/>
    </location>
</feature>
<dbReference type="GeneID" id="103515617"/>
<feature type="coiled-coil region" evidence="7">
    <location>
        <begin position="40"/>
        <end position="74"/>
    </location>
</feature>
<keyword evidence="6" id="KW-0833">Ubl conjugation pathway</keyword>
<keyword evidence="11" id="KW-1185">Reference proteome</keyword>
<evidence type="ECO:0000256" key="8">
    <source>
        <dbReference type="SAM" id="MobiDB-lite"/>
    </source>
</evidence>
<evidence type="ECO:0000256" key="4">
    <source>
        <dbReference type="ARBA" id="ARBA00022833"/>
    </source>
</evidence>
<evidence type="ECO:0000256" key="1">
    <source>
        <dbReference type="ARBA" id="ARBA00004123"/>
    </source>
</evidence>
<protein>
    <recommendedName>
        <fullName evidence="6">E3 ubiquitin protein ligase</fullName>
        <ecNumber evidence="6">2.3.2.27</ecNumber>
    </recommendedName>
</protein>
<dbReference type="PaxDb" id="121845-A0A3Q0J6D8"/>
<dbReference type="InterPro" id="IPR058642">
    <property type="entry name" value="BRE1A/B-like_dom"/>
</dbReference>
<feature type="compositionally biased region" description="Basic residues" evidence="8">
    <location>
        <begin position="714"/>
        <end position="725"/>
    </location>
</feature>
<keyword evidence="6" id="KW-0808">Transferase</keyword>
<keyword evidence="4 6" id="KW-0862">Zinc</keyword>
<gene>
    <name evidence="12" type="primary">LOC103515617</name>
</gene>
<feature type="compositionally biased region" description="Basic and acidic residues" evidence="8">
    <location>
        <begin position="674"/>
        <end position="702"/>
    </location>
</feature>
<comment type="pathway">
    <text evidence="6">Protein modification; protein ubiquitination.</text>
</comment>
<feature type="compositionally biased region" description="Low complexity" evidence="8">
    <location>
        <begin position="522"/>
        <end position="542"/>
    </location>
</feature>
<feature type="compositionally biased region" description="Low complexity" evidence="8">
    <location>
        <begin position="450"/>
        <end position="469"/>
    </location>
</feature>
<feature type="region of interest" description="Disordered" evidence="8">
    <location>
        <begin position="1"/>
        <end position="21"/>
    </location>
</feature>
<comment type="catalytic activity">
    <reaction evidence="6">
        <text>S-ubiquitinyl-[E2 ubiquitin-conjugating enzyme]-L-cysteine + [acceptor protein]-L-lysine = [E2 ubiquitin-conjugating enzyme]-L-cysteine + N(6)-ubiquitinyl-[acceptor protein]-L-lysine.</text>
        <dbReference type="EC" id="2.3.2.27"/>
    </reaction>
</comment>
<keyword evidence="6 7" id="KW-0175">Coiled coil</keyword>
<accession>A0A3Q0J6D8</accession>
<feature type="region of interest" description="Disordered" evidence="8">
    <location>
        <begin position="280"/>
        <end position="303"/>
    </location>
</feature>
<dbReference type="GO" id="GO:0008270">
    <property type="term" value="F:zinc ion binding"/>
    <property type="evidence" value="ECO:0007669"/>
    <property type="project" value="UniProtKB-KW"/>
</dbReference>
<dbReference type="AlphaFoldDB" id="A0A3Q0J6D8"/>
<evidence type="ECO:0000313" key="11">
    <source>
        <dbReference type="Proteomes" id="UP000079169"/>
    </source>
</evidence>
<dbReference type="GO" id="GO:0006325">
    <property type="term" value="P:chromatin organization"/>
    <property type="evidence" value="ECO:0007669"/>
    <property type="project" value="UniProtKB-KW"/>
</dbReference>
<evidence type="ECO:0000256" key="3">
    <source>
        <dbReference type="ARBA" id="ARBA00022771"/>
    </source>
</evidence>
<organism evidence="11 12">
    <name type="scientific">Diaphorina citri</name>
    <name type="common">Asian citrus psyllid</name>
    <dbReference type="NCBI Taxonomy" id="121845"/>
    <lineage>
        <taxon>Eukaryota</taxon>
        <taxon>Metazoa</taxon>
        <taxon>Ecdysozoa</taxon>
        <taxon>Arthropoda</taxon>
        <taxon>Hexapoda</taxon>
        <taxon>Insecta</taxon>
        <taxon>Pterygota</taxon>
        <taxon>Neoptera</taxon>
        <taxon>Paraneoptera</taxon>
        <taxon>Hemiptera</taxon>
        <taxon>Sternorrhyncha</taxon>
        <taxon>Psylloidea</taxon>
        <taxon>Psyllidae</taxon>
        <taxon>Diaphorininae</taxon>
        <taxon>Diaphorina</taxon>
    </lineage>
</organism>
<dbReference type="UniPathway" id="UPA00143"/>
<name>A0A3Q0J6D8_DIACI</name>
<feature type="region of interest" description="Disordered" evidence="8">
    <location>
        <begin position="494"/>
        <end position="598"/>
    </location>
</feature>
<feature type="domain" description="BRE1A/B-like" evidence="9">
    <location>
        <begin position="308"/>
        <end position="437"/>
    </location>
</feature>
<evidence type="ECO:0000256" key="6">
    <source>
        <dbReference type="RuleBase" id="RU365038"/>
    </source>
</evidence>
<dbReference type="RefSeq" id="XP_026684044.1">
    <property type="nucleotide sequence ID" value="XM_026828243.1"/>
</dbReference>
<dbReference type="EC" id="2.3.2.27" evidence="6"/>
<keyword evidence="6" id="KW-0156">Chromatin regulator</keyword>
<dbReference type="GO" id="GO:0061630">
    <property type="term" value="F:ubiquitin protein ligase activity"/>
    <property type="evidence" value="ECO:0007669"/>
    <property type="project" value="UniProtKB-EC"/>
</dbReference>
<dbReference type="InterPro" id="IPR013956">
    <property type="entry name" value="E3_ubiquit_lig_Bre1"/>
</dbReference>
<dbReference type="InterPro" id="IPR058643">
    <property type="entry name" value="BRE1-like_CC"/>
</dbReference>
<evidence type="ECO:0000313" key="12">
    <source>
        <dbReference type="RefSeq" id="XP_026684044.1"/>
    </source>
</evidence>
<feature type="domain" description="BRE1-like coiled-coil containing" evidence="10">
    <location>
        <begin position="70"/>
        <end position="156"/>
    </location>
</feature>
<dbReference type="Pfam" id="PF26095">
    <property type="entry name" value="CC_Bre1"/>
    <property type="match status" value="1"/>
</dbReference>
<comment type="similarity">
    <text evidence="6">Belongs to the BRE1 family.</text>
</comment>
<evidence type="ECO:0000256" key="2">
    <source>
        <dbReference type="ARBA" id="ARBA00022723"/>
    </source>
</evidence>
<feature type="compositionally biased region" description="Basic and acidic residues" evidence="8">
    <location>
        <begin position="472"/>
        <end position="481"/>
    </location>
</feature>
<dbReference type="Proteomes" id="UP000079169">
    <property type="component" value="Unplaced"/>
</dbReference>
<keyword evidence="5 6" id="KW-0539">Nucleus</keyword>
<feature type="compositionally biased region" description="Low complexity" evidence="8">
    <location>
        <begin position="498"/>
        <end position="508"/>
    </location>
</feature>
<dbReference type="GO" id="GO:0033503">
    <property type="term" value="C:HULC complex"/>
    <property type="evidence" value="ECO:0007669"/>
    <property type="project" value="TreeGrafter"/>
</dbReference>
<reference evidence="12" key="1">
    <citation type="submission" date="2025-08" db="UniProtKB">
        <authorList>
            <consortium name="RefSeq"/>
        </authorList>
    </citation>
    <scope>IDENTIFICATION</scope>
</reference>
<evidence type="ECO:0000259" key="9">
    <source>
        <dbReference type="Pfam" id="PF26052"/>
    </source>
</evidence>
<evidence type="ECO:0000256" key="5">
    <source>
        <dbReference type="ARBA" id="ARBA00023242"/>
    </source>
</evidence>
<proteinExistence type="inferred from homology"/>
<keyword evidence="2 6" id="KW-0479">Metal-binding</keyword>
<feature type="compositionally biased region" description="Basic residues" evidence="8">
    <location>
        <begin position="440"/>
        <end position="449"/>
    </location>
</feature>
<comment type="subcellular location">
    <subcellularLocation>
        <location evidence="1 6">Nucleus</location>
    </subcellularLocation>
</comment>
<dbReference type="GO" id="GO:0005634">
    <property type="term" value="C:nucleus"/>
    <property type="evidence" value="ECO:0007669"/>
    <property type="project" value="UniProtKB-SubCell"/>
</dbReference>
<dbReference type="PANTHER" id="PTHR23163">
    <property type="entry name" value="RING FINGER PROTEIN-RELATED"/>
    <property type="match status" value="1"/>
</dbReference>
<feature type="region of interest" description="Disordered" evidence="8">
    <location>
        <begin position="440"/>
        <end position="481"/>
    </location>
</feature>
<dbReference type="Pfam" id="PF26052">
    <property type="entry name" value="BRE1B"/>
    <property type="match status" value="1"/>
</dbReference>
<evidence type="ECO:0000259" key="10">
    <source>
        <dbReference type="Pfam" id="PF26095"/>
    </source>
</evidence>
<dbReference type="STRING" id="121845.A0A3Q0J6D8"/>
<sequence length="725" mass="81950">MSKRGAEGEDASGSGQPPLKKVQFEPIRIGPISTLEEMDIKVLQFQNKKLAQRLEQKNRAEAELRSRIEQLEKRQTQDDAVLNVVNRYWNQLNEDIRILLQRFDAETADESESKNENEATTSFLMQLSTWDKEELDEKLANRVQVSKRAVAKIIQAFDRLVQRNEKITLILKGELDNSNGEPIPTLDEAVRDANIQIQAENKTLTEQNTKLHAQYHSISLKISELQDAINGKETEAAELRNQIDDLQYELAKVQARNDKLENHLAEAIEKVKLCQQMHSEEKEKDATSAAAKPVTALSSVSQSKLEDLQKDLEEAKELANNRLQELDKLHLQHREALKEVEKLKMDELDKLHLQHREALKEVEKLKMDEYEMLRIEFETNLAANEQTGPINREMRHLITSLQNHNQQLKGEVIRYKRKYRESTVDIQKLKKDIEDLRSIKHHHSHHHHSNSSMTSSHHAPMSSGSSAGPDKGNIKEEVLPGNVKEEVCLMKDNKEEAGGSSSSFVSSAVKKEELAETEDPISGAPSTSGAGGSAPLSLSAGLEPQRPGDPQLASPGCKKEPGTPGAVSGGAKQGLLNLGPVPVKKEGGPSSLIPMSPHHKMMPGTGRDMKMIESDQVRDLKSQLKKALNDMKELKLLLDMYKSLNKDQRDKVQLMAAEKKLRAEVEELKLQLKKVQDSKRDERKKLADEEAMRKIKQLEDQTHQLQKQVATHKQVGKRRKRQQPR</sequence>
<evidence type="ECO:0000256" key="7">
    <source>
        <dbReference type="SAM" id="Coils"/>
    </source>
</evidence>
<dbReference type="PANTHER" id="PTHR23163:SF0">
    <property type="entry name" value="E3 UBIQUITIN-PROTEIN LIGASE BRE1"/>
    <property type="match status" value="1"/>
</dbReference>